<comment type="caution">
    <text evidence="2">The sequence shown here is derived from an EMBL/GenBank/DDBJ whole genome shotgun (WGS) entry which is preliminary data.</text>
</comment>
<dbReference type="AlphaFoldDB" id="A0AAP0E4Z6"/>
<name>A0AAP0E4Z6_9MAGN</name>
<accession>A0AAP0E4Z6</accession>
<organism evidence="2 3">
    <name type="scientific">Stephania japonica</name>
    <dbReference type="NCBI Taxonomy" id="461633"/>
    <lineage>
        <taxon>Eukaryota</taxon>
        <taxon>Viridiplantae</taxon>
        <taxon>Streptophyta</taxon>
        <taxon>Embryophyta</taxon>
        <taxon>Tracheophyta</taxon>
        <taxon>Spermatophyta</taxon>
        <taxon>Magnoliopsida</taxon>
        <taxon>Ranunculales</taxon>
        <taxon>Menispermaceae</taxon>
        <taxon>Menispermoideae</taxon>
        <taxon>Cissampelideae</taxon>
        <taxon>Stephania</taxon>
    </lineage>
</organism>
<evidence type="ECO:0000313" key="3">
    <source>
        <dbReference type="Proteomes" id="UP001417504"/>
    </source>
</evidence>
<gene>
    <name evidence="2" type="ORF">Sjap_025826</name>
</gene>
<evidence type="ECO:0000313" key="2">
    <source>
        <dbReference type="EMBL" id="KAK9085415.1"/>
    </source>
</evidence>
<feature type="compositionally biased region" description="Basic and acidic residues" evidence="1">
    <location>
        <begin position="167"/>
        <end position="176"/>
    </location>
</feature>
<feature type="region of interest" description="Disordered" evidence="1">
    <location>
        <begin position="137"/>
        <end position="176"/>
    </location>
</feature>
<keyword evidence="3" id="KW-1185">Reference proteome</keyword>
<protein>
    <submittedName>
        <fullName evidence="2">Uncharacterized protein</fullName>
    </submittedName>
</protein>
<proteinExistence type="predicted"/>
<reference evidence="2 3" key="1">
    <citation type="submission" date="2024-01" db="EMBL/GenBank/DDBJ databases">
        <title>Genome assemblies of Stephania.</title>
        <authorList>
            <person name="Yang L."/>
        </authorList>
    </citation>
    <scope>NUCLEOTIDE SEQUENCE [LARGE SCALE GENOMIC DNA]</scope>
    <source>
        <strain evidence="2">QJT</strain>
        <tissue evidence="2">Leaf</tissue>
    </source>
</reference>
<dbReference type="Proteomes" id="UP001417504">
    <property type="component" value="Unassembled WGS sequence"/>
</dbReference>
<evidence type="ECO:0000256" key="1">
    <source>
        <dbReference type="SAM" id="MobiDB-lite"/>
    </source>
</evidence>
<sequence>MKLPLRFFCKPPHPSGPPTTPQGIGAPPSIVRIPITVVADKLGWPYIGVDEIERRLKELTQATSDQPVDEMQLYYDVLGDCLKSRVYRLGSYCSKKRRFGDPGASTSHKTSPSEVKVLRQKLAHFEAIIESHLGVRTSRALPPPPRPPQEQQQQQQQVRIDPTNPPERQRHDGDDRDIHEQMREEHLGDEKKTSCILETELLVEFKDRIGGNFSVLGHCIASLSIVWTNTCLLEYNNYKPTTAALQNALVLPFEQMKKSLNWEEETRTLDYQFTNGRAYFVQYQPHRLIHA</sequence>
<dbReference type="EMBL" id="JBBNAE010000011">
    <property type="protein sequence ID" value="KAK9085415.1"/>
    <property type="molecule type" value="Genomic_DNA"/>
</dbReference>